<dbReference type="Proteomes" id="UP000054166">
    <property type="component" value="Unassembled WGS sequence"/>
</dbReference>
<evidence type="ECO:0000313" key="2">
    <source>
        <dbReference type="Proteomes" id="UP000054166"/>
    </source>
</evidence>
<dbReference type="InParanoid" id="A0A0C3FGD2"/>
<dbReference type="AlphaFoldDB" id="A0A0C3FGD2"/>
<reference evidence="2" key="2">
    <citation type="submission" date="2015-01" db="EMBL/GenBank/DDBJ databases">
        <title>Evolutionary Origins and Diversification of the Mycorrhizal Mutualists.</title>
        <authorList>
            <consortium name="DOE Joint Genome Institute"/>
            <consortium name="Mycorrhizal Genomics Consortium"/>
            <person name="Kohler A."/>
            <person name="Kuo A."/>
            <person name="Nagy L.G."/>
            <person name="Floudas D."/>
            <person name="Copeland A."/>
            <person name="Barry K.W."/>
            <person name="Cichocki N."/>
            <person name="Veneault-Fourrey C."/>
            <person name="LaButti K."/>
            <person name="Lindquist E.A."/>
            <person name="Lipzen A."/>
            <person name="Lundell T."/>
            <person name="Morin E."/>
            <person name="Murat C."/>
            <person name="Riley R."/>
            <person name="Ohm R."/>
            <person name="Sun H."/>
            <person name="Tunlid A."/>
            <person name="Henrissat B."/>
            <person name="Grigoriev I.V."/>
            <person name="Hibbett D.S."/>
            <person name="Martin F."/>
        </authorList>
    </citation>
    <scope>NUCLEOTIDE SEQUENCE [LARGE SCALE GENOMIC DNA]</scope>
    <source>
        <strain evidence="2">F 1598</strain>
    </source>
</reference>
<protein>
    <submittedName>
        <fullName evidence="1">Uncharacterized protein</fullName>
    </submittedName>
</protein>
<dbReference type="HOGENOM" id="CLU_2904984_0_0_1"/>
<evidence type="ECO:0000313" key="1">
    <source>
        <dbReference type="EMBL" id="KIM78889.1"/>
    </source>
</evidence>
<accession>A0A0C3FGD2</accession>
<name>A0A0C3FGD2_PILCF</name>
<keyword evidence="2" id="KW-1185">Reference proteome</keyword>
<organism evidence="1 2">
    <name type="scientific">Piloderma croceum (strain F 1598)</name>
    <dbReference type="NCBI Taxonomy" id="765440"/>
    <lineage>
        <taxon>Eukaryota</taxon>
        <taxon>Fungi</taxon>
        <taxon>Dikarya</taxon>
        <taxon>Basidiomycota</taxon>
        <taxon>Agaricomycotina</taxon>
        <taxon>Agaricomycetes</taxon>
        <taxon>Agaricomycetidae</taxon>
        <taxon>Atheliales</taxon>
        <taxon>Atheliaceae</taxon>
        <taxon>Piloderma</taxon>
    </lineage>
</organism>
<dbReference type="EMBL" id="KN833013">
    <property type="protein sequence ID" value="KIM78889.1"/>
    <property type="molecule type" value="Genomic_DNA"/>
</dbReference>
<reference evidence="1 2" key="1">
    <citation type="submission" date="2014-04" db="EMBL/GenBank/DDBJ databases">
        <authorList>
            <consortium name="DOE Joint Genome Institute"/>
            <person name="Kuo A."/>
            <person name="Tarkka M."/>
            <person name="Buscot F."/>
            <person name="Kohler A."/>
            <person name="Nagy L.G."/>
            <person name="Floudas D."/>
            <person name="Copeland A."/>
            <person name="Barry K.W."/>
            <person name="Cichocki N."/>
            <person name="Veneault-Fourrey C."/>
            <person name="LaButti K."/>
            <person name="Lindquist E.A."/>
            <person name="Lipzen A."/>
            <person name="Lundell T."/>
            <person name="Morin E."/>
            <person name="Murat C."/>
            <person name="Sun H."/>
            <person name="Tunlid A."/>
            <person name="Henrissat B."/>
            <person name="Grigoriev I.V."/>
            <person name="Hibbett D.S."/>
            <person name="Martin F."/>
            <person name="Nordberg H.P."/>
            <person name="Cantor M.N."/>
            <person name="Hua S.X."/>
        </authorList>
    </citation>
    <scope>NUCLEOTIDE SEQUENCE [LARGE SCALE GENOMIC DNA]</scope>
    <source>
        <strain evidence="1 2">F 1598</strain>
    </source>
</reference>
<gene>
    <name evidence="1" type="ORF">PILCRDRAFT_578862</name>
</gene>
<proteinExistence type="predicted"/>
<sequence>MLSTVGSGVVAAFAIETEEQTDPLSAVVIPSSYFFTTEAVYHGAARRADDVSSSIRFNLYLD</sequence>